<dbReference type="PANTHER" id="PTHR47313">
    <property type="entry name" value="RIBOSOMAL RNA LARGE SUBUNIT METHYLTRANSFERASE K/L"/>
    <property type="match status" value="1"/>
</dbReference>
<dbReference type="RefSeq" id="WP_380205204.1">
    <property type="nucleotide sequence ID" value="NZ_JBHTEK010000001.1"/>
</dbReference>
<evidence type="ECO:0000313" key="4">
    <source>
        <dbReference type="Proteomes" id="UP001596513"/>
    </source>
</evidence>
<organism evidence="3 4">
    <name type="scientific">Hymenobacter humi</name>
    <dbReference type="NCBI Taxonomy" id="1411620"/>
    <lineage>
        <taxon>Bacteria</taxon>
        <taxon>Pseudomonadati</taxon>
        <taxon>Bacteroidota</taxon>
        <taxon>Cytophagia</taxon>
        <taxon>Cytophagales</taxon>
        <taxon>Hymenobacteraceae</taxon>
        <taxon>Hymenobacter</taxon>
    </lineage>
</organism>
<reference evidence="4" key="1">
    <citation type="journal article" date="2019" name="Int. J. Syst. Evol. Microbiol.">
        <title>The Global Catalogue of Microorganisms (GCM) 10K type strain sequencing project: providing services to taxonomists for standard genome sequencing and annotation.</title>
        <authorList>
            <consortium name="The Broad Institute Genomics Platform"/>
            <consortium name="The Broad Institute Genome Sequencing Center for Infectious Disease"/>
            <person name="Wu L."/>
            <person name="Ma J."/>
        </authorList>
    </citation>
    <scope>NUCLEOTIDE SEQUENCE [LARGE SCALE GENOMIC DNA]</scope>
    <source>
        <strain evidence="4">JCM 19635</strain>
    </source>
</reference>
<evidence type="ECO:0000313" key="3">
    <source>
        <dbReference type="EMBL" id="MFC7669719.1"/>
    </source>
</evidence>
<proteinExistence type="predicted"/>
<comment type="caution">
    <text evidence="3">The sequence shown here is derived from an EMBL/GenBank/DDBJ whole genome shotgun (WGS) entry which is preliminary data.</text>
</comment>
<protein>
    <recommendedName>
        <fullName evidence="2">Ribosomal RNA large subunit methyltransferase K/L-like methyltransferase domain-containing protein</fullName>
    </recommendedName>
</protein>
<feature type="domain" description="Ribosomal RNA large subunit methyltransferase K/L-like methyltransferase" evidence="2">
    <location>
        <begin position="1"/>
        <end position="97"/>
    </location>
</feature>
<dbReference type="InterPro" id="IPR000241">
    <property type="entry name" value="RlmKL-like_Mtase"/>
</dbReference>
<evidence type="ECO:0000256" key="1">
    <source>
        <dbReference type="SAM" id="MobiDB-lite"/>
    </source>
</evidence>
<evidence type="ECO:0000259" key="2">
    <source>
        <dbReference type="Pfam" id="PF01170"/>
    </source>
</evidence>
<gene>
    <name evidence="3" type="ORF">ACFQT0_21885</name>
</gene>
<dbReference type="InterPro" id="IPR029063">
    <property type="entry name" value="SAM-dependent_MTases_sf"/>
</dbReference>
<keyword evidence="4" id="KW-1185">Reference proteome</keyword>
<feature type="region of interest" description="Disordered" evidence="1">
    <location>
        <begin position="93"/>
        <end position="116"/>
    </location>
</feature>
<dbReference type="Pfam" id="PF01170">
    <property type="entry name" value="UPF0020"/>
    <property type="match status" value="1"/>
</dbReference>
<dbReference type="PANTHER" id="PTHR47313:SF1">
    <property type="entry name" value="RIBOSOMAL RNA LARGE SUBUNIT METHYLTRANSFERASE K_L"/>
    <property type="match status" value="1"/>
</dbReference>
<dbReference type="EMBL" id="JBHTEK010000001">
    <property type="protein sequence ID" value="MFC7669719.1"/>
    <property type="molecule type" value="Genomic_DNA"/>
</dbReference>
<dbReference type="SUPFAM" id="SSF53335">
    <property type="entry name" value="S-adenosyl-L-methionine-dependent methyltransferases"/>
    <property type="match status" value="1"/>
</dbReference>
<accession>A0ABW2UBK4</accession>
<dbReference type="Gene3D" id="3.40.50.150">
    <property type="entry name" value="Vaccinia Virus protein VP39"/>
    <property type="match status" value="2"/>
</dbReference>
<sequence length="116" mass="12613">MCGSATILTEAGLLAQRIAPGLFHQGKFGFENWYDFDSELWTQVREEAKAQRLEEPQAYIAGSDLDPKVIDMAASNITAAGLEDCIRLSVRDVKDATPPKTRSPASSSPTRPTASE</sequence>
<dbReference type="Proteomes" id="UP001596513">
    <property type="component" value="Unassembled WGS sequence"/>
</dbReference>
<feature type="compositionally biased region" description="Low complexity" evidence="1">
    <location>
        <begin position="98"/>
        <end position="116"/>
    </location>
</feature>
<name>A0ABW2UBK4_9BACT</name>